<accession>A0ABQ5JJ32</accession>
<dbReference type="Proteomes" id="UP001055149">
    <property type="component" value="Unassembled WGS sequence"/>
</dbReference>
<comment type="caution">
    <text evidence="1">The sequence shown here is derived from an EMBL/GenBank/DDBJ whole genome shotgun (WGS) entry which is preliminary data.</text>
</comment>
<protein>
    <submittedName>
        <fullName evidence="1">Uncharacterized protein</fullName>
    </submittedName>
</protein>
<dbReference type="RefSeq" id="WP_244055817.1">
    <property type="nucleotide sequence ID" value="NZ_BQXH01000015.1"/>
</dbReference>
<name>A0ABQ5JJ32_9LACO</name>
<sequence>MAPKLKTDSQKHVKTMFENGDWSTKINPEKSYFYDNFDVQKLVDDYVGTGYLEKTCTKSTPIKKLLKLLKILELLFQIKMGK</sequence>
<keyword evidence="2" id="KW-1185">Reference proteome</keyword>
<organism evidence="1 2">
    <name type="scientific">Ligilactobacillus pabuli</name>
    <dbReference type="NCBI Taxonomy" id="2886039"/>
    <lineage>
        <taxon>Bacteria</taxon>
        <taxon>Bacillati</taxon>
        <taxon>Bacillota</taxon>
        <taxon>Bacilli</taxon>
        <taxon>Lactobacillales</taxon>
        <taxon>Lactobacillaceae</taxon>
        <taxon>Ligilactobacillus</taxon>
    </lineage>
</organism>
<dbReference type="EMBL" id="BQXH01000015">
    <property type="protein sequence ID" value="GKS81898.1"/>
    <property type="molecule type" value="Genomic_DNA"/>
</dbReference>
<gene>
    <name evidence="1" type="ORF">LPAF129_15840</name>
</gene>
<reference evidence="1" key="1">
    <citation type="journal article" date="2022" name="Int. J. Syst. Evol. Microbiol.">
        <title>A novel species of lactic acid bacteria, Ligilactobacillus pabuli sp. nov., isolated from alfalfa silage.</title>
        <authorList>
            <person name="Tohno M."/>
            <person name="Tanizawa Y."/>
            <person name="Sawada H."/>
            <person name="Sakamoto M."/>
            <person name="Ohkuma M."/>
            <person name="Kobayashi H."/>
        </authorList>
    </citation>
    <scope>NUCLEOTIDE SEQUENCE</scope>
    <source>
        <strain evidence="1">AF129</strain>
    </source>
</reference>
<evidence type="ECO:0000313" key="1">
    <source>
        <dbReference type="EMBL" id="GKS81898.1"/>
    </source>
</evidence>
<evidence type="ECO:0000313" key="2">
    <source>
        <dbReference type="Proteomes" id="UP001055149"/>
    </source>
</evidence>
<proteinExistence type="predicted"/>